<dbReference type="EMBL" id="JBGMDY010000005">
    <property type="protein sequence ID" value="KAL2334529.1"/>
    <property type="molecule type" value="Genomic_DNA"/>
</dbReference>
<dbReference type="Proteomes" id="UP001603857">
    <property type="component" value="Unassembled WGS sequence"/>
</dbReference>
<feature type="region of interest" description="Disordered" evidence="1">
    <location>
        <begin position="1"/>
        <end position="54"/>
    </location>
</feature>
<reference evidence="2 3" key="1">
    <citation type="submission" date="2024-08" db="EMBL/GenBank/DDBJ databases">
        <title>Insights into the chromosomal genome structure of Flemingia macrophylla.</title>
        <authorList>
            <person name="Ding Y."/>
            <person name="Zhao Y."/>
            <person name="Bi W."/>
            <person name="Wu M."/>
            <person name="Zhao G."/>
            <person name="Gong Y."/>
            <person name="Li W."/>
            <person name="Zhang P."/>
        </authorList>
    </citation>
    <scope>NUCLEOTIDE SEQUENCE [LARGE SCALE GENOMIC DNA]</scope>
    <source>
        <strain evidence="2">DYQJB</strain>
        <tissue evidence="2">Leaf</tissue>
    </source>
</reference>
<proteinExistence type="predicted"/>
<gene>
    <name evidence="2" type="ORF">Fmac_015742</name>
</gene>
<evidence type="ECO:0000313" key="2">
    <source>
        <dbReference type="EMBL" id="KAL2334529.1"/>
    </source>
</evidence>
<comment type="caution">
    <text evidence="2">The sequence shown here is derived from an EMBL/GenBank/DDBJ whole genome shotgun (WGS) entry which is preliminary data.</text>
</comment>
<feature type="compositionally biased region" description="Low complexity" evidence="1">
    <location>
        <begin position="13"/>
        <end position="23"/>
    </location>
</feature>
<feature type="compositionally biased region" description="Basic and acidic residues" evidence="1">
    <location>
        <begin position="29"/>
        <end position="47"/>
    </location>
</feature>
<evidence type="ECO:0000256" key="1">
    <source>
        <dbReference type="SAM" id="MobiDB-lite"/>
    </source>
</evidence>
<evidence type="ECO:0000313" key="3">
    <source>
        <dbReference type="Proteomes" id="UP001603857"/>
    </source>
</evidence>
<organism evidence="2 3">
    <name type="scientific">Flemingia macrophylla</name>
    <dbReference type="NCBI Taxonomy" id="520843"/>
    <lineage>
        <taxon>Eukaryota</taxon>
        <taxon>Viridiplantae</taxon>
        <taxon>Streptophyta</taxon>
        <taxon>Embryophyta</taxon>
        <taxon>Tracheophyta</taxon>
        <taxon>Spermatophyta</taxon>
        <taxon>Magnoliopsida</taxon>
        <taxon>eudicotyledons</taxon>
        <taxon>Gunneridae</taxon>
        <taxon>Pentapetalae</taxon>
        <taxon>rosids</taxon>
        <taxon>fabids</taxon>
        <taxon>Fabales</taxon>
        <taxon>Fabaceae</taxon>
        <taxon>Papilionoideae</taxon>
        <taxon>50 kb inversion clade</taxon>
        <taxon>NPAAA clade</taxon>
        <taxon>indigoferoid/millettioid clade</taxon>
        <taxon>Phaseoleae</taxon>
        <taxon>Flemingia</taxon>
    </lineage>
</organism>
<name>A0ABD1MFE6_9FABA</name>
<dbReference type="AlphaFoldDB" id="A0ABD1MFE6"/>
<feature type="compositionally biased region" description="Polar residues" evidence="1">
    <location>
        <begin position="1"/>
        <end position="11"/>
    </location>
</feature>
<protein>
    <submittedName>
        <fullName evidence="2">Uncharacterized protein</fullName>
    </submittedName>
</protein>
<accession>A0ABD1MFE6</accession>
<keyword evidence="3" id="KW-1185">Reference proteome</keyword>
<sequence>MESKPEASTVSFLPAKKPPLLLASQVSPKGKEDKQSEEAKNGNERYENGSALTGGVGGKIEAEEALGGAGAGGAVLIGEGSGVAGSVGTPLSRRCSTTACSRLMLELLDLDTPTADDASDGEVICTDKWKL</sequence>